<dbReference type="GO" id="GO:0016740">
    <property type="term" value="F:transferase activity"/>
    <property type="evidence" value="ECO:0007669"/>
    <property type="project" value="UniProtKB-KW"/>
</dbReference>
<keyword evidence="4" id="KW-0285">Flavoprotein</keyword>
<evidence type="ECO:0000256" key="8">
    <source>
        <dbReference type="ARBA" id="ARBA00022842"/>
    </source>
</evidence>
<dbReference type="InterPro" id="IPR003374">
    <property type="entry name" value="ApbE-like_sf"/>
</dbReference>
<evidence type="ECO:0000256" key="6">
    <source>
        <dbReference type="ARBA" id="ARBA00022723"/>
    </source>
</evidence>
<dbReference type="EC" id="2.7.1.180" evidence="2"/>
<evidence type="ECO:0000256" key="10">
    <source>
        <dbReference type="ARBA" id="ARBA00048540"/>
    </source>
</evidence>
<dbReference type="Proteomes" id="UP000562045">
    <property type="component" value="Unassembled WGS sequence"/>
</dbReference>
<accession>A0A7Y9ZKV8</accession>
<dbReference type="AlphaFoldDB" id="A0A7Y9ZKV8"/>
<evidence type="ECO:0000256" key="3">
    <source>
        <dbReference type="ARBA" id="ARBA00016337"/>
    </source>
</evidence>
<gene>
    <name evidence="11" type="ORF">BJ993_002840</name>
</gene>
<dbReference type="Gene3D" id="3.10.520.10">
    <property type="entry name" value="ApbE-like domains"/>
    <property type="match status" value="2"/>
</dbReference>
<keyword evidence="7" id="KW-0274">FAD</keyword>
<evidence type="ECO:0000256" key="2">
    <source>
        <dbReference type="ARBA" id="ARBA00011955"/>
    </source>
</evidence>
<organism evidence="11 12">
    <name type="scientific">Nocardioides aromaticivorans</name>
    <dbReference type="NCBI Taxonomy" id="200618"/>
    <lineage>
        <taxon>Bacteria</taxon>
        <taxon>Bacillati</taxon>
        <taxon>Actinomycetota</taxon>
        <taxon>Actinomycetes</taxon>
        <taxon>Propionibacteriales</taxon>
        <taxon>Nocardioidaceae</taxon>
        <taxon>Nocardioides</taxon>
    </lineage>
</organism>
<dbReference type="RefSeq" id="WP_179649433.1">
    <property type="nucleotide sequence ID" value="NZ_JACBZM010000001.1"/>
</dbReference>
<reference evidence="11 12" key="1">
    <citation type="submission" date="2020-07" db="EMBL/GenBank/DDBJ databases">
        <title>Sequencing the genomes of 1000 actinobacteria strains.</title>
        <authorList>
            <person name="Klenk H.-P."/>
        </authorList>
    </citation>
    <scope>NUCLEOTIDE SEQUENCE [LARGE SCALE GENOMIC DNA]</scope>
    <source>
        <strain evidence="11 12">DSM 15131</strain>
    </source>
</reference>
<dbReference type="Pfam" id="PF02424">
    <property type="entry name" value="ApbE"/>
    <property type="match status" value="2"/>
</dbReference>
<name>A0A7Y9ZKV8_9ACTN</name>
<proteinExistence type="predicted"/>
<sequence>MGTTHRRTVEVMGTVVSLALRGRHADGPEVDALWAEVVGVLRHADEVFSTYLPDSPINRWGRGELSLAEAPPEIAEVLALAEEARLLSGGAFDIRATRSQYGGGPDPSGVVKGWAVQRASALLERLADTDFCLSAGGDMVCRTRRVDAEPWWIGIEDPVDPTRLIARVPVHNGAIATSGTVHRGEHIMDPRTGSPARTLRQVTVIGPDLTEVDPEATSAFVLGDEARGWLQARRRTGVLVHTDGRVEVVAPAAGRRVTPVRPGAPRSSGSR</sequence>
<comment type="cofactor">
    <cofactor evidence="1">
        <name>Mg(2+)</name>
        <dbReference type="ChEBI" id="CHEBI:18420"/>
    </cofactor>
</comment>
<protein>
    <recommendedName>
        <fullName evidence="3">FAD:protein FMN transferase</fullName>
        <ecNumber evidence="2">2.7.1.180</ecNumber>
    </recommendedName>
    <alternativeName>
        <fullName evidence="9">Flavin transferase</fullName>
    </alternativeName>
</protein>
<evidence type="ECO:0000256" key="1">
    <source>
        <dbReference type="ARBA" id="ARBA00001946"/>
    </source>
</evidence>
<evidence type="ECO:0000313" key="12">
    <source>
        <dbReference type="Proteomes" id="UP000562045"/>
    </source>
</evidence>
<dbReference type="PANTHER" id="PTHR30040">
    <property type="entry name" value="THIAMINE BIOSYNTHESIS LIPOPROTEIN APBE"/>
    <property type="match status" value="1"/>
</dbReference>
<keyword evidence="11" id="KW-0449">Lipoprotein</keyword>
<dbReference type="GO" id="GO:0046872">
    <property type="term" value="F:metal ion binding"/>
    <property type="evidence" value="ECO:0007669"/>
    <property type="project" value="UniProtKB-KW"/>
</dbReference>
<dbReference type="InterPro" id="IPR024932">
    <property type="entry name" value="ApbE"/>
</dbReference>
<evidence type="ECO:0000256" key="5">
    <source>
        <dbReference type="ARBA" id="ARBA00022679"/>
    </source>
</evidence>
<dbReference type="SUPFAM" id="SSF143631">
    <property type="entry name" value="ApbE-like"/>
    <property type="match status" value="1"/>
</dbReference>
<evidence type="ECO:0000256" key="7">
    <source>
        <dbReference type="ARBA" id="ARBA00022827"/>
    </source>
</evidence>
<dbReference type="EMBL" id="JACBZM010000001">
    <property type="protein sequence ID" value="NYI45760.1"/>
    <property type="molecule type" value="Genomic_DNA"/>
</dbReference>
<evidence type="ECO:0000256" key="4">
    <source>
        <dbReference type="ARBA" id="ARBA00022630"/>
    </source>
</evidence>
<keyword evidence="6" id="KW-0479">Metal-binding</keyword>
<keyword evidence="8" id="KW-0460">Magnesium</keyword>
<dbReference type="PANTHER" id="PTHR30040:SF2">
    <property type="entry name" value="FAD:PROTEIN FMN TRANSFERASE"/>
    <property type="match status" value="1"/>
</dbReference>
<keyword evidence="5" id="KW-0808">Transferase</keyword>
<evidence type="ECO:0000256" key="9">
    <source>
        <dbReference type="ARBA" id="ARBA00031306"/>
    </source>
</evidence>
<comment type="caution">
    <text evidence="11">The sequence shown here is derived from an EMBL/GenBank/DDBJ whole genome shotgun (WGS) entry which is preliminary data.</text>
</comment>
<evidence type="ECO:0000313" key="11">
    <source>
        <dbReference type="EMBL" id="NYI45760.1"/>
    </source>
</evidence>
<comment type="catalytic activity">
    <reaction evidence="10">
        <text>L-threonyl-[protein] + FAD = FMN-L-threonyl-[protein] + AMP + H(+)</text>
        <dbReference type="Rhea" id="RHEA:36847"/>
        <dbReference type="Rhea" id="RHEA-COMP:11060"/>
        <dbReference type="Rhea" id="RHEA-COMP:11061"/>
        <dbReference type="ChEBI" id="CHEBI:15378"/>
        <dbReference type="ChEBI" id="CHEBI:30013"/>
        <dbReference type="ChEBI" id="CHEBI:57692"/>
        <dbReference type="ChEBI" id="CHEBI:74257"/>
        <dbReference type="ChEBI" id="CHEBI:456215"/>
        <dbReference type="EC" id="2.7.1.180"/>
    </reaction>
</comment>